<dbReference type="PANTHER" id="PTHR24027:SF413">
    <property type="entry name" value="CADHERIN RELATED FAMILY MEMBER 1"/>
    <property type="match status" value="1"/>
</dbReference>
<dbReference type="GO" id="GO:0005509">
    <property type="term" value="F:calcium ion binding"/>
    <property type="evidence" value="ECO:0007669"/>
    <property type="project" value="UniProtKB-UniRule"/>
</dbReference>
<accession>A0A1I8JMB4</accession>
<dbReference type="CDD" id="cd11304">
    <property type="entry name" value="Cadherin_repeat"/>
    <property type="match status" value="14"/>
</dbReference>
<dbReference type="GO" id="GO:0007156">
    <property type="term" value="P:homophilic cell adhesion via plasma membrane adhesion molecules"/>
    <property type="evidence" value="ECO:0007669"/>
    <property type="project" value="InterPro"/>
</dbReference>
<keyword evidence="8 18" id="KW-1133">Transmembrane helix</keyword>
<feature type="domain" description="Cadherin" evidence="19">
    <location>
        <begin position="551"/>
        <end position="659"/>
    </location>
</feature>
<keyword evidence="11" id="KW-0675">Receptor</keyword>
<dbReference type="FunFam" id="2.60.40.60:FF:000013">
    <property type="entry name" value="Cadherin EGF LAG seven-pass G-type receptor"/>
    <property type="match status" value="1"/>
</dbReference>
<keyword evidence="6 16" id="KW-0106">Calcium</keyword>
<dbReference type="PANTHER" id="PTHR24027">
    <property type="entry name" value="CADHERIN-23"/>
    <property type="match status" value="1"/>
</dbReference>
<organism evidence="20 21">
    <name type="scientific">Macrostomum lignano</name>
    <dbReference type="NCBI Taxonomy" id="282301"/>
    <lineage>
        <taxon>Eukaryota</taxon>
        <taxon>Metazoa</taxon>
        <taxon>Spiralia</taxon>
        <taxon>Lophotrochozoa</taxon>
        <taxon>Platyhelminthes</taxon>
        <taxon>Rhabditophora</taxon>
        <taxon>Macrostomorpha</taxon>
        <taxon>Macrostomida</taxon>
        <taxon>Macrostomidae</taxon>
        <taxon>Macrostomum</taxon>
    </lineage>
</organism>
<keyword evidence="4" id="KW-0732">Signal</keyword>
<feature type="domain" description="Cadherin" evidence="19">
    <location>
        <begin position="1448"/>
        <end position="1591"/>
    </location>
</feature>
<dbReference type="GO" id="GO:0045296">
    <property type="term" value="F:cadherin binding"/>
    <property type="evidence" value="ECO:0007669"/>
    <property type="project" value="TreeGrafter"/>
</dbReference>
<dbReference type="InterPro" id="IPR015919">
    <property type="entry name" value="Cadherin-like_sf"/>
</dbReference>
<dbReference type="PRINTS" id="PR00205">
    <property type="entry name" value="CADHERIN"/>
</dbReference>
<dbReference type="WBParaSite" id="maker-uti_cns_0048914-snap-gene-0.1-mRNA-1">
    <property type="protein sequence ID" value="maker-uti_cns_0048914-snap-gene-0.1-mRNA-1"/>
    <property type="gene ID" value="maker-uti_cns_0048914-snap-gene-0.1"/>
</dbReference>
<proteinExistence type="predicted"/>
<dbReference type="FunFam" id="2.60.40.60:FF:000039">
    <property type="entry name" value="FAT atypical cadherin 3"/>
    <property type="match status" value="1"/>
</dbReference>
<dbReference type="GO" id="GO:0008013">
    <property type="term" value="F:beta-catenin binding"/>
    <property type="evidence" value="ECO:0007669"/>
    <property type="project" value="TreeGrafter"/>
</dbReference>
<evidence type="ECO:0000256" key="11">
    <source>
        <dbReference type="ARBA" id="ARBA00023170"/>
    </source>
</evidence>
<evidence type="ECO:0000256" key="7">
    <source>
        <dbReference type="ARBA" id="ARBA00022889"/>
    </source>
</evidence>
<dbReference type="PROSITE" id="PS50268">
    <property type="entry name" value="CADHERIN_2"/>
    <property type="match status" value="14"/>
</dbReference>
<dbReference type="SUPFAM" id="SSF49313">
    <property type="entry name" value="Cadherin-like"/>
    <property type="match status" value="13"/>
</dbReference>
<evidence type="ECO:0000256" key="12">
    <source>
        <dbReference type="ARBA" id="ARBA00023180"/>
    </source>
</evidence>
<sequence length="1992" mass="217386">MTFWSQISQSLVKFLPPWFFRVDVVYRGARFRYYLTALLRGLPTAVRGAGNNPPKMQWCTNLNTSYVTLAAGTGQQDCSASSTFFIQMKEEIPNGVELIRFNVTDLENDAVTMTLTGKGQATYYFSLQSFKSTRSAVLVANSRLDLDSLKVITMPLTIQLDDGNLNVVMANFDLVIITDINDNIPEFQSLPYRWEIPENTDPSSSLVFPITVVDRDMSATVMSIEFKEVSGVAISSVFNFTEVNTTTYCAPRVGYCNGKLSYRIISLVKALDYETNRFYQISVNATDKSSGGTSTHTDVIINVLDKQDTPPFFQGIPYTKTVPENSPNGTFVLKIFAEDGDRGVPNAISYSLDPSSPFSKYFDLNNDTGDLTLSSVTLDRESAEIQAVFGTFDLPVIATEVSSVAQPANISQATTSVRIIVEDKNDFAPRFSSEVYNASVIENTMSGVPVTLSGVMSVADYDSGANGEFNLTVMKDGELYEDFDVSPATVSREATLIVRVRNVTFLDHETVKNVTFQIVARETKTSEKFSSSATVQLQIVDANDNRPVFNQSGGYAFDIPENSPNGTTVGIVSATDADSGLFGFVIYLLDGTDAYKFRINSTTGEIFVNVDADKNLTLLNRETISTIYLTVLGVDGGGFITSTLLEISLTDVNDQTPQFTRSQYSGFVRENSLTFESQVQVQAIDEDLKGNNNSLVMYKIYAGDSGSNFNITASTGILGVQSPLDFENLTSSTINLTVMAYDGGVPSLNSTVLVTVTVLDQNDNSPVCQWAHFNGTVAENATSGTPIIQINATDDDAPGSDNSRIFYRIQSGAADKFAMSGNTGLILVERGADLDVNRYGERYNLTVAVFDMGSPQRSGNCLVAITVIDVNNQRPYFDTLIRRETIPENPTINQPLPISPQYTAKDPDTTANLQYSILYDKMIAREANGQFVDVSKYNYTDLLYISSTNGTLMVKNILDREQAQEIVVPIFVQDLAAQTAVPVQTVTGTLIITLSDLNDEPPVFLPPATNNTYRINVSEGLVPPIEISLTAMAGDSDSSNPPLSYAVQPSSAPFLAKPDTGQLALMAPLDREKQDQLTFYVLANDSVHITTATVYVTVSDVNDVVPTFYQFAPSLNVSEGLSVGSLLTTVQAYDNDTGLFGTVHYRILSGNDGRFFINETTGELRLARTLDRDVAGGSAYSLLIEAFDNPNGTDSQRSSRTMAITVLDINDNAPQFAQDNYTITSLLESMEANQLIRDISATDVDAGINAEMNFSFAAIPGQNAQALNLFQVTTKQSGSAFSAVISTRTSLTRAVGWYNLTLLAIDFGRPTQTGSTNITFFIGDVNDNHPVFVYPNTSSTVLLVNESTNASSTVGQSLIQVQATDADYGNNSVIRFDLTSSGGDHNAFSIDSVTGLINISVSLDFEAKSEYRFHVRARDLGTPPLTSQISLVVQVLNVDEGPPVFPLGSRVQSFSVPENSPPAAVIPGINRTGVYIGSVAKAADPDAGTSSSTVCYFILDKVFDTFYLNKSGDLYTLKTFDRETLSQYTLHIVAVGPSECNSNKYQWRNAPTSSRRRRYLDDTPVAFDASNPIMAQVVVNVADDNDNPPVWSSPKYYGGVNVNDPPGTTVFSFAEFVTDLDAGNNSALTFSITPVLASTSQLTLQLEERGIYANVFALDNRTGVLKTGERTYFQDSMAGSLYFNVTASDSKYSAKASCTIYLLSLDQQLVFTIADVPANVTRYRDAFVNYLSNITGWQVVVDSIVTHKKDDGTADPSKSDVYIHAIDRTDNSIVPAITVQNRIDLLSNQMVVLYRRFGVLYVKLARQQTPTDQTLEILKISLIAVACGLTVLLFFSCISLWTCRRMYRRKLKAATAVAFGPSGHHSSTLKTPGTNMHAFEGSNPIWSNGTDGAQYDNRAYDSDKDSIDNNQINLASPSNRRQMQQQQQPQFEDLEKTMRFAQDNASDGGSNADDRKILDTAVNAGPSMAGTRQRNGSLTGPVDLYNQSATQI</sequence>
<evidence type="ECO:0000256" key="8">
    <source>
        <dbReference type="ARBA" id="ARBA00022989"/>
    </source>
</evidence>
<feature type="domain" description="Cadherin" evidence="19">
    <location>
        <begin position="188"/>
        <end position="313"/>
    </location>
</feature>
<keyword evidence="10" id="KW-1015">Disulfide bond</keyword>
<feature type="domain" description="Cadherin" evidence="19">
    <location>
        <begin position="1218"/>
        <end position="1332"/>
    </location>
</feature>
<evidence type="ECO:0000256" key="1">
    <source>
        <dbReference type="ARBA" id="ARBA00004167"/>
    </source>
</evidence>
<dbReference type="Gene3D" id="2.60.40.60">
    <property type="entry name" value="Cadherins"/>
    <property type="match status" value="14"/>
</dbReference>
<dbReference type="SMART" id="SM00112">
    <property type="entry name" value="CA"/>
    <property type="match status" value="14"/>
</dbReference>
<dbReference type="Pfam" id="PF23206">
    <property type="entry name" value="PCDH15_12th"/>
    <property type="match status" value="1"/>
</dbReference>
<evidence type="ECO:0000256" key="10">
    <source>
        <dbReference type="ARBA" id="ARBA00023157"/>
    </source>
</evidence>
<dbReference type="Pfam" id="PF00028">
    <property type="entry name" value="Cadherin"/>
    <property type="match status" value="7"/>
</dbReference>
<feature type="domain" description="Cadherin" evidence="19">
    <location>
        <begin position="80"/>
        <end position="187"/>
    </location>
</feature>
<feature type="domain" description="Cadherin" evidence="19">
    <location>
        <begin position="1592"/>
        <end position="1719"/>
    </location>
</feature>
<keyword evidence="9 18" id="KW-0472">Membrane</keyword>
<feature type="domain" description="Cadherin" evidence="19">
    <location>
        <begin position="1009"/>
        <end position="1108"/>
    </location>
</feature>
<feature type="domain" description="Cadherin" evidence="19">
    <location>
        <begin position="769"/>
        <end position="877"/>
    </location>
</feature>
<evidence type="ECO:0000256" key="3">
    <source>
        <dbReference type="ARBA" id="ARBA00022692"/>
    </source>
</evidence>
<keyword evidence="3 18" id="KW-0812">Transmembrane</keyword>
<feature type="domain" description="Cadherin" evidence="19">
    <location>
        <begin position="432"/>
        <end position="549"/>
    </location>
</feature>
<evidence type="ECO:0000313" key="20">
    <source>
        <dbReference type="Proteomes" id="UP000095280"/>
    </source>
</evidence>
<reference evidence="21" key="1">
    <citation type="submission" date="2016-11" db="UniProtKB">
        <authorList>
            <consortium name="WormBaseParasite"/>
        </authorList>
    </citation>
    <scope>IDENTIFICATION</scope>
</reference>
<dbReference type="GO" id="GO:0016342">
    <property type="term" value="C:catenin complex"/>
    <property type="evidence" value="ECO:0007669"/>
    <property type="project" value="TreeGrafter"/>
</dbReference>
<keyword evidence="12" id="KW-0325">Glycoprotein</keyword>
<dbReference type="Proteomes" id="UP000095280">
    <property type="component" value="Unplaced"/>
</dbReference>
<evidence type="ECO:0000256" key="4">
    <source>
        <dbReference type="ARBA" id="ARBA00022729"/>
    </source>
</evidence>
<feature type="domain" description="Cadherin" evidence="19">
    <location>
        <begin position="314"/>
        <end position="431"/>
    </location>
</feature>
<keyword evidence="5" id="KW-0677">Repeat</keyword>
<evidence type="ECO:0000256" key="18">
    <source>
        <dbReference type="SAM" id="Phobius"/>
    </source>
</evidence>
<dbReference type="PROSITE" id="PS00232">
    <property type="entry name" value="CADHERIN_1"/>
    <property type="match status" value="5"/>
</dbReference>
<feature type="compositionally biased region" description="Polar residues" evidence="17">
    <location>
        <begin position="1908"/>
        <end position="1921"/>
    </location>
</feature>
<dbReference type="InterPro" id="IPR056989">
    <property type="entry name" value="PCDH15_12th_dom"/>
</dbReference>
<feature type="region of interest" description="Disordered" evidence="17">
    <location>
        <begin position="1880"/>
        <end position="1930"/>
    </location>
</feature>
<keyword evidence="20" id="KW-1185">Reference proteome</keyword>
<evidence type="ECO:0000256" key="16">
    <source>
        <dbReference type="PROSITE-ProRule" id="PRU00043"/>
    </source>
</evidence>
<feature type="transmembrane region" description="Helical" evidence="18">
    <location>
        <begin position="1820"/>
        <end position="1843"/>
    </location>
</feature>
<dbReference type="InterPro" id="IPR002126">
    <property type="entry name" value="Cadherin-like_dom"/>
</dbReference>
<evidence type="ECO:0000256" key="13">
    <source>
        <dbReference type="ARBA" id="ARBA00044073"/>
    </source>
</evidence>
<feature type="domain" description="Cadherin" evidence="19">
    <location>
        <begin position="878"/>
        <end position="1004"/>
    </location>
</feature>
<feature type="domain" description="Cadherin" evidence="19">
    <location>
        <begin position="1336"/>
        <end position="1445"/>
    </location>
</feature>
<evidence type="ECO:0000313" key="21">
    <source>
        <dbReference type="WBParaSite" id="maker-uti_cns_0048914-snap-gene-0.1-mRNA-1"/>
    </source>
</evidence>
<protein>
    <recommendedName>
        <fullName evidence="13">Cadherin-related family member 1</fullName>
    </recommendedName>
    <alternativeName>
        <fullName evidence="14">Photoreceptor cadherin</fullName>
    </alternativeName>
    <alternativeName>
        <fullName evidence="15">Protocadherin-21</fullName>
    </alternativeName>
</protein>
<name>A0A1I8JMB4_9PLAT</name>
<evidence type="ECO:0000256" key="5">
    <source>
        <dbReference type="ARBA" id="ARBA00022737"/>
    </source>
</evidence>
<feature type="domain" description="Cadherin" evidence="19">
    <location>
        <begin position="660"/>
        <end position="768"/>
    </location>
</feature>
<feature type="compositionally biased region" description="Basic and acidic residues" evidence="17">
    <location>
        <begin position="1898"/>
        <end position="1907"/>
    </location>
</feature>
<dbReference type="InterPro" id="IPR020894">
    <property type="entry name" value="Cadherin_CS"/>
</dbReference>
<evidence type="ECO:0000256" key="2">
    <source>
        <dbReference type="ARBA" id="ARBA00022536"/>
    </source>
</evidence>
<dbReference type="GO" id="GO:0016477">
    <property type="term" value="P:cell migration"/>
    <property type="evidence" value="ECO:0007669"/>
    <property type="project" value="TreeGrafter"/>
</dbReference>
<evidence type="ECO:0000256" key="14">
    <source>
        <dbReference type="ARBA" id="ARBA00044253"/>
    </source>
</evidence>
<evidence type="ECO:0000256" key="6">
    <source>
        <dbReference type="ARBA" id="ARBA00022837"/>
    </source>
</evidence>
<evidence type="ECO:0000256" key="9">
    <source>
        <dbReference type="ARBA" id="ARBA00023136"/>
    </source>
</evidence>
<evidence type="ECO:0000259" key="19">
    <source>
        <dbReference type="PROSITE" id="PS50268"/>
    </source>
</evidence>
<feature type="domain" description="Cadherin" evidence="19">
    <location>
        <begin position="1109"/>
        <end position="1216"/>
    </location>
</feature>
<comment type="subcellular location">
    <subcellularLocation>
        <location evidence="1">Membrane</location>
        <topology evidence="1">Single-pass membrane protein</topology>
    </subcellularLocation>
</comment>
<evidence type="ECO:0000256" key="15">
    <source>
        <dbReference type="ARBA" id="ARBA00044335"/>
    </source>
</evidence>
<keyword evidence="7" id="KW-0130">Cell adhesion</keyword>
<evidence type="ECO:0000256" key="17">
    <source>
        <dbReference type="SAM" id="MobiDB-lite"/>
    </source>
</evidence>
<keyword evidence="2" id="KW-0245">EGF-like domain</keyword>
<dbReference type="InterPro" id="IPR039808">
    <property type="entry name" value="Cadherin"/>
</dbReference>